<dbReference type="InterPro" id="IPR052462">
    <property type="entry name" value="SLIRP/GR-RBP-like"/>
</dbReference>
<keyword evidence="1" id="KW-0694">RNA-binding</keyword>
<dbReference type="Proteomes" id="UP000176299">
    <property type="component" value="Unassembled WGS sequence"/>
</dbReference>
<dbReference type="SUPFAM" id="SSF54928">
    <property type="entry name" value="RNA-binding domain, RBD"/>
    <property type="match status" value="1"/>
</dbReference>
<feature type="domain" description="RRM" evidence="2">
    <location>
        <begin position="3"/>
        <end position="81"/>
    </location>
</feature>
<dbReference type="EMBL" id="MHCN01000010">
    <property type="protein sequence ID" value="OGY21948.1"/>
    <property type="molecule type" value="Genomic_DNA"/>
</dbReference>
<dbReference type="InterPro" id="IPR012677">
    <property type="entry name" value="Nucleotide-bd_a/b_plait_sf"/>
</dbReference>
<evidence type="ECO:0000313" key="3">
    <source>
        <dbReference type="EMBL" id="OGY21948.1"/>
    </source>
</evidence>
<reference evidence="3 4" key="1">
    <citation type="journal article" date="2016" name="Nat. Commun.">
        <title>Thousands of microbial genomes shed light on interconnected biogeochemical processes in an aquifer system.</title>
        <authorList>
            <person name="Anantharaman K."/>
            <person name="Brown C.T."/>
            <person name="Hug L.A."/>
            <person name="Sharon I."/>
            <person name="Castelle C.J."/>
            <person name="Probst A.J."/>
            <person name="Thomas B.C."/>
            <person name="Singh A."/>
            <person name="Wilkins M.J."/>
            <person name="Karaoz U."/>
            <person name="Brodie E.L."/>
            <person name="Williams K.H."/>
            <person name="Hubbard S.S."/>
            <person name="Banfield J.F."/>
        </authorList>
    </citation>
    <scope>NUCLEOTIDE SEQUENCE [LARGE SCALE GENOMIC DNA]</scope>
</reference>
<dbReference type="Gene3D" id="3.30.70.330">
    <property type="match status" value="1"/>
</dbReference>
<proteinExistence type="predicted"/>
<protein>
    <submittedName>
        <fullName evidence="3">RNA-binding protein</fullName>
    </submittedName>
</protein>
<dbReference type="InterPro" id="IPR035979">
    <property type="entry name" value="RBD_domain_sf"/>
</dbReference>
<dbReference type="Pfam" id="PF00076">
    <property type="entry name" value="RRM_1"/>
    <property type="match status" value="1"/>
</dbReference>
<sequence>MGKKLFVGGLPFATSSSELEELFGQVGQVESATVITDRNTGRSRGFGFVEMSSDDEAAKAIEKLNGNDVGGRNIVVAEAKPREEQPEREEPKE</sequence>
<dbReference type="GO" id="GO:0003723">
    <property type="term" value="F:RNA binding"/>
    <property type="evidence" value="ECO:0007669"/>
    <property type="project" value="UniProtKB-KW"/>
</dbReference>
<dbReference type="InterPro" id="IPR048289">
    <property type="entry name" value="RRM2_NsCP33-like"/>
</dbReference>
<dbReference type="InterPro" id="IPR000504">
    <property type="entry name" value="RRM_dom"/>
</dbReference>
<evidence type="ECO:0000313" key="4">
    <source>
        <dbReference type="Proteomes" id="UP000176299"/>
    </source>
</evidence>
<accession>A0A1G1W2N8</accession>
<organism evidence="3 4">
    <name type="scientific">Candidatus Woykebacteria bacterium GWA1_44_8</name>
    <dbReference type="NCBI Taxonomy" id="1802591"/>
    <lineage>
        <taxon>Bacteria</taxon>
        <taxon>Candidatus Woykeibacteriota</taxon>
    </lineage>
</organism>
<dbReference type="SMART" id="SM00360">
    <property type="entry name" value="RRM"/>
    <property type="match status" value="1"/>
</dbReference>
<dbReference type="PROSITE" id="PS50102">
    <property type="entry name" value="RRM"/>
    <property type="match status" value="1"/>
</dbReference>
<dbReference type="AlphaFoldDB" id="A0A1G1W2N8"/>
<dbReference type="PANTHER" id="PTHR48027">
    <property type="entry name" value="HETEROGENEOUS NUCLEAR RIBONUCLEOPROTEIN 87F-RELATED"/>
    <property type="match status" value="1"/>
</dbReference>
<evidence type="ECO:0000259" key="2">
    <source>
        <dbReference type="PROSITE" id="PS50102"/>
    </source>
</evidence>
<dbReference type="STRING" id="1802591.A2113_01350"/>
<comment type="caution">
    <text evidence="3">The sequence shown here is derived from an EMBL/GenBank/DDBJ whole genome shotgun (WGS) entry which is preliminary data.</text>
</comment>
<evidence type="ECO:0000256" key="1">
    <source>
        <dbReference type="ARBA" id="ARBA00022884"/>
    </source>
</evidence>
<name>A0A1G1W2N8_9BACT</name>
<gene>
    <name evidence="3" type="ORF">A2113_01350</name>
</gene>
<dbReference type="CDD" id="cd21608">
    <property type="entry name" value="RRM2_NsCP33_like"/>
    <property type="match status" value="1"/>
</dbReference>